<dbReference type="GO" id="GO:0046854">
    <property type="term" value="P:phosphatidylinositol phosphate biosynthetic process"/>
    <property type="evidence" value="ECO:0007669"/>
    <property type="project" value="TreeGrafter"/>
</dbReference>
<dbReference type="Proteomes" id="UP000316079">
    <property type="component" value="Unassembled WGS sequence"/>
</dbReference>
<feature type="region of interest" description="Disordered" evidence="10">
    <location>
        <begin position="1"/>
        <end position="24"/>
    </location>
</feature>
<evidence type="ECO:0000259" key="12">
    <source>
        <dbReference type="PROSITE" id="PS50225"/>
    </source>
</evidence>
<evidence type="ECO:0000256" key="9">
    <source>
        <dbReference type="PROSITE-ProRule" id="PRU00191"/>
    </source>
</evidence>
<dbReference type="SUPFAM" id="SSF55550">
    <property type="entry name" value="SH2 domain"/>
    <property type="match status" value="1"/>
</dbReference>
<dbReference type="GO" id="GO:0009968">
    <property type="term" value="P:negative regulation of signal transduction"/>
    <property type="evidence" value="ECO:0007669"/>
    <property type="project" value="UniProtKB-KW"/>
</dbReference>
<name>A0A553ML55_9TELE</name>
<evidence type="ECO:0000256" key="1">
    <source>
        <dbReference type="ARBA" id="ARBA00004906"/>
    </source>
</evidence>
<sequence>MLPFTLCEQGEEEEEEEEGEIPILETSSFPRKRLHGDHERNDLPSLATETSFLLDVEEVSALWLCRCSSVHEHSSWHGPSALEPEQQPWLPGGTGGGQSTMVTHIGFDSAMNSSPFEDGMRLAPHRYKTFSSREQYQMVLGAVRKLQESGFYWSTVSGKEASGLLSEEPPGTFLVRDSSDHHHFFTLSVKTATGTKNLRIQCDSCSFFLQTDLRSEQVVPRFDCVLKLIHHYMPPSGAAGTSSKLHSGCASAEGSAYFIYSGGEKIPLELLRPLASSMSSLQHLCRKTLNGHIDVSTKRDNLPHPLQEFLQEYDAPI</sequence>
<dbReference type="GO" id="GO:0016567">
    <property type="term" value="P:protein ubiquitination"/>
    <property type="evidence" value="ECO:0007669"/>
    <property type="project" value="UniProtKB-UniPathway"/>
</dbReference>
<evidence type="ECO:0000259" key="11">
    <source>
        <dbReference type="PROSITE" id="PS50001"/>
    </source>
</evidence>
<dbReference type="Gene3D" id="1.10.750.20">
    <property type="entry name" value="SOCS box"/>
    <property type="match status" value="1"/>
</dbReference>
<feature type="compositionally biased region" description="Acidic residues" evidence="10">
    <location>
        <begin position="9"/>
        <end position="20"/>
    </location>
</feature>
<organism evidence="13 14">
    <name type="scientific">Danionella cerebrum</name>
    <dbReference type="NCBI Taxonomy" id="2873325"/>
    <lineage>
        <taxon>Eukaryota</taxon>
        <taxon>Metazoa</taxon>
        <taxon>Chordata</taxon>
        <taxon>Craniata</taxon>
        <taxon>Vertebrata</taxon>
        <taxon>Euteleostomi</taxon>
        <taxon>Actinopterygii</taxon>
        <taxon>Neopterygii</taxon>
        <taxon>Teleostei</taxon>
        <taxon>Ostariophysi</taxon>
        <taxon>Cypriniformes</taxon>
        <taxon>Danionidae</taxon>
        <taxon>Danioninae</taxon>
        <taxon>Danionella</taxon>
    </lineage>
</organism>
<keyword evidence="5" id="KW-0734">Signal transduction inhibitor</keyword>
<feature type="domain" description="SOCS box" evidence="12">
    <location>
        <begin position="269"/>
        <end position="316"/>
    </location>
</feature>
<dbReference type="SUPFAM" id="SSF158235">
    <property type="entry name" value="SOCS box-like"/>
    <property type="match status" value="1"/>
</dbReference>
<dbReference type="Gene3D" id="3.30.505.10">
    <property type="entry name" value="SH2 domain"/>
    <property type="match status" value="1"/>
</dbReference>
<comment type="function">
    <text evidence="8">SOCS family proteins form part of a classical negative feedback system that regulates cytokine signal transduction. SOCS3 is involved in negative regulation of cytokines that signal through the JAK/STAT pathway. Inhibits cytokine signal transduction by binding to tyrosine kinase receptors including IL6ST/gp130, LIF, erythropoietin, insulin, IL12, GCSF and leptin receptors. Binding to JAK2 inhibits its kinase activity and regulates IL6 signaling. Suppresses fetal liver erythropoiesis. Regulates onset and maintenance of allergic responses mediated by T-helper type 2 cells. Probable substrate recognition component of a SCF-like ECS (Elongin BC-CUL2/5-SOCS-box protein) E3 ubiquitin-protein ligase complex which mediates the ubiquitination and subsequent proteasomal degradation of target proteins.</text>
</comment>
<keyword evidence="14" id="KW-1185">Reference proteome</keyword>
<evidence type="ECO:0000313" key="13">
    <source>
        <dbReference type="EMBL" id="TRY53906.1"/>
    </source>
</evidence>
<dbReference type="STRING" id="623744.A0A553ML55"/>
<dbReference type="InterPro" id="IPR035863">
    <property type="entry name" value="SOCS3_SH2"/>
</dbReference>
<gene>
    <name evidence="13" type="ORF">DNTS_033670</name>
</gene>
<feature type="region of interest" description="Disordered" evidence="10">
    <location>
        <begin position="75"/>
        <end position="97"/>
    </location>
</feature>
<dbReference type="SMART" id="SM00969">
    <property type="entry name" value="SOCS_box"/>
    <property type="match status" value="1"/>
</dbReference>
<dbReference type="InterPro" id="IPR036036">
    <property type="entry name" value="SOCS_box-like_dom_sf"/>
</dbReference>
<dbReference type="EMBL" id="SRMA01027412">
    <property type="protein sequence ID" value="TRY53906.1"/>
    <property type="molecule type" value="Genomic_DNA"/>
</dbReference>
<evidence type="ECO:0000313" key="14">
    <source>
        <dbReference type="Proteomes" id="UP000316079"/>
    </source>
</evidence>
<dbReference type="GO" id="GO:0035556">
    <property type="term" value="P:intracellular signal transduction"/>
    <property type="evidence" value="ECO:0007669"/>
    <property type="project" value="InterPro"/>
</dbReference>
<dbReference type="Pfam" id="PF00017">
    <property type="entry name" value="SH2"/>
    <property type="match status" value="1"/>
</dbReference>
<evidence type="ECO:0000256" key="2">
    <source>
        <dbReference type="ARBA" id="ARBA00021410"/>
    </source>
</evidence>
<evidence type="ECO:0000256" key="6">
    <source>
        <dbReference type="ARBA" id="ARBA00022786"/>
    </source>
</evidence>
<evidence type="ECO:0000256" key="5">
    <source>
        <dbReference type="ARBA" id="ARBA00022700"/>
    </source>
</evidence>
<feature type="domain" description="SH2" evidence="11">
    <location>
        <begin position="151"/>
        <end position="249"/>
    </location>
</feature>
<evidence type="ECO:0000256" key="4">
    <source>
        <dbReference type="ARBA" id="ARBA00022604"/>
    </source>
</evidence>
<dbReference type="PROSITE" id="PS50001">
    <property type="entry name" value="SH2"/>
    <property type="match status" value="1"/>
</dbReference>
<dbReference type="SMART" id="SM00253">
    <property type="entry name" value="SOCS"/>
    <property type="match status" value="1"/>
</dbReference>
<dbReference type="InterPro" id="IPR001496">
    <property type="entry name" value="SOCS_box"/>
</dbReference>
<dbReference type="UniPathway" id="UPA00143"/>
<dbReference type="InterPro" id="IPR036860">
    <property type="entry name" value="SH2_dom_sf"/>
</dbReference>
<dbReference type="PANTHER" id="PTHR10155:SF11">
    <property type="entry name" value="SUPPRESSOR OF CYTOKINE SIGNALING 3"/>
    <property type="match status" value="1"/>
</dbReference>
<keyword evidence="3" id="KW-0597">Phosphoprotein</keyword>
<dbReference type="FunFam" id="3.30.505.10:FF:000066">
    <property type="entry name" value="suppressor of cytokine signaling 3"/>
    <property type="match status" value="1"/>
</dbReference>
<keyword evidence="6" id="KW-0833">Ubl conjugation pathway</keyword>
<reference evidence="13 14" key="1">
    <citation type="journal article" date="2019" name="Sci. Data">
        <title>Hybrid genome assembly and annotation of Danionella translucida.</title>
        <authorList>
            <person name="Kadobianskyi M."/>
            <person name="Schulze L."/>
            <person name="Schuelke M."/>
            <person name="Judkewitz B."/>
        </authorList>
    </citation>
    <scope>NUCLEOTIDE SEQUENCE [LARGE SCALE GENOMIC DNA]</scope>
    <source>
        <strain evidence="13 14">Bolton</strain>
    </source>
</reference>
<evidence type="ECO:0000256" key="10">
    <source>
        <dbReference type="SAM" id="MobiDB-lite"/>
    </source>
</evidence>
<evidence type="ECO:0000256" key="8">
    <source>
        <dbReference type="ARBA" id="ARBA00045798"/>
    </source>
</evidence>
<protein>
    <recommendedName>
        <fullName evidence="2">Suppressor of cytokine signaling 3</fullName>
    </recommendedName>
</protein>
<dbReference type="PANTHER" id="PTHR10155">
    <property type="entry name" value="PHOSPHATIDYLINOSITOL 3-KINASE REGULATORY SUBUNIT"/>
    <property type="match status" value="1"/>
</dbReference>
<evidence type="ECO:0000256" key="7">
    <source>
        <dbReference type="ARBA" id="ARBA00022999"/>
    </source>
</evidence>
<dbReference type="PROSITE" id="PS50225">
    <property type="entry name" value="SOCS"/>
    <property type="match status" value="1"/>
</dbReference>
<dbReference type="GO" id="GO:0005942">
    <property type="term" value="C:phosphatidylinositol 3-kinase complex"/>
    <property type="evidence" value="ECO:0007669"/>
    <property type="project" value="TreeGrafter"/>
</dbReference>
<comment type="caution">
    <text evidence="13">The sequence shown here is derived from an EMBL/GenBank/DDBJ whole genome shotgun (WGS) entry which is preliminary data.</text>
</comment>
<dbReference type="OrthoDB" id="6426624at2759"/>
<accession>A0A553ML55</accession>
<proteinExistence type="predicted"/>
<evidence type="ECO:0000256" key="3">
    <source>
        <dbReference type="ARBA" id="ARBA00022553"/>
    </source>
</evidence>
<dbReference type="GO" id="GO:0046935">
    <property type="term" value="F:1-phosphatidylinositol-3-kinase regulator activity"/>
    <property type="evidence" value="ECO:0007669"/>
    <property type="project" value="TreeGrafter"/>
</dbReference>
<dbReference type="AlphaFoldDB" id="A0A553ML55"/>
<dbReference type="InterPro" id="IPR000980">
    <property type="entry name" value="SH2"/>
</dbReference>
<keyword evidence="4" id="KW-0341">Growth regulation</keyword>
<keyword evidence="7 9" id="KW-0727">SH2 domain</keyword>
<comment type="pathway">
    <text evidence="1">Protein modification; protein ubiquitination.</text>
</comment>
<dbReference type="CDD" id="cd10384">
    <property type="entry name" value="SH2_SOCS3"/>
    <property type="match status" value="1"/>
</dbReference>
<dbReference type="SMART" id="SM00252">
    <property type="entry name" value="SH2"/>
    <property type="match status" value="1"/>
</dbReference>